<name>A0A1D7QUB6_9BACI</name>
<evidence type="ECO:0000256" key="7">
    <source>
        <dbReference type="ARBA" id="ARBA00023014"/>
    </source>
</evidence>
<accession>A0A1D7QUB6</accession>
<organism evidence="11 12">
    <name type="scientific">Salisediminibacterium beveridgei</name>
    <dbReference type="NCBI Taxonomy" id="632773"/>
    <lineage>
        <taxon>Bacteria</taxon>
        <taxon>Bacillati</taxon>
        <taxon>Bacillota</taxon>
        <taxon>Bacilli</taxon>
        <taxon>Bacillales</taxon>
        <taxon>Bacillaceae</taxon>
        <taxon>Salisediminibacterium</taxon>
    </lineage>
</organism>
<keyword evidence="9" id="KW-0963">Cytoplasm</keyword>
<evidence type="ECO:0000256" key="2">
    <source>
        <dbReference type="ARBA" id="ARBA00017228"/>
    </source>
</evidence>
<dbReference type="SFLD" id="SFLDF00288">
    <property type="entry name" value="HemN-like__clustered_with_nucl"/>
    <property type="match status" value="1"/>
</dbReference>
<dbReference type="Gene3D" id="3.20.20.70">
    <property type="entry name" value="Aldolase class I"/>
    <property type="match status" value="1"/>
</dbReference>
<dbReference type="PATRIC" id="fig|632773.3.peg.1279"/>
<dbReference type="GO" id="GO:0051539">
    <property type="term" value="F:4 iron, 4 sulfur cluster binding"/>
    <property type="evidence" value="ECO:0007669"/>
    <property type="project" value="UniProtKB-UniRule"/>
</dbReference>
<dbReference type="SUPFAM" id="SSF102114">
    <property type="entry name" value="Radical SAM enzymes"/>
    <property type="match status" value="1"/>
</dbReference>
<dbReference type="InterPro" id="IPR007197">
    <property type="entry name" value="rSAM"/>
</dbReference>
<evidence type="ECO:0000256" key="3">
    <source>
        <dbReference type="ARBA" id="ARBA00022617"/>
    </source>
</evidence>
<dbReference type="PANTHER" id="PTHR13932:SF5">
    <property type="entry name" value="RADICAL S-ADENOSYL METHIONINE DOMAIN-CONTAINING PROTEIN 1, MITOCHONDRIAL"/>
    <property type="match status" value="1"/>
</dbReference>
<feature type="domain" description="Radical SAM core" evidence="10">
    <location>
        <begin position="1"/>
        <end position="234"/>
    </location>
</feature>
<dbReference type="SFLD" id="SFLDG01065">
    <property type="entry name" value="anaerobic_coproporphyrinogen-I"/>
    <property type="match status" value="1"/>
</dbReference>
<dbReference type="SFLD" id="SFLDG01082">
    <property type="entry name" value="B12-binding_domain_containing"/>
    <property type="match status" value="1"/>
</dbReference>
<dbReference type="GO" id="GO:0006779">
    <property type="term" value="P:porphyrin-containing compound biosynthetic process"/>
    <property type="evidence" value="ECO:0007669"/>
    <property type="project" value="InterPro"/>
</dbReference>
<evidence type="ECO:0000256" key="1">
    <source>
        <dbReference type="ARBA" id="ARBA00006100"/>
    </source>
</evidence>
<keyword evidence="7 9" id="KW-0411">Iron-sulfur</keyword>
<keyword evidence="3 9" id="KW-0349">Heme</keyword>
<dbReference type="InterPro" id="IPR013785">
    <property type="entry name" value="Aldolase_TIM"/>
</dbReference>
<dbReference type="RefSeq" id="WP_069364648.1">
    <property type="nucleotide sequence ID" value="NZ_CP012502.1"/>
</dbReference>
<dbReference type="PANTHER" id="PTHR13932">
    <property type="entry name" value="COPROPORPHYRINIGEN III OXIDASE"/>
    <property type="match status" value="1"/>
</dbReference>
<evidence type="ECO:0000256" key="8">
    <source>
        <dbReference type="ARBA" id="ARBA00023186"/>
    </source>
</evidence>
<dbReference type="NCBIfam" id="TIGR00539">
    <property type="entry name" value="hemN_rel"/>
    <property type="match status" value="1"/>
</dbReference>
<dbReference type="GO" id="GO:0004109">
    <property type="term" value="F:coproporphyrinogen oxidase activity"/>
    <property type="evidence" value="ECO:0007669"/>
    <property type="project" value="InterPro"/>
</dbReference>
<dbReference type="GO" id="GO:0046872">
    <property type="term" value="F:metal ion binding"/>
    <property type="evidence" value="ECO:0007669"/>
    <property type="project" value="UniProtKB-UniRule"/>
</dbReference>
<evidence type="ECO:0000256" key="9">
    <source>
        <dbReference type="RuleBase" id="RU364116"/>
    </source>
</evidence>
<comment type="subcellular location">
    <subcellularLocation>
        <location evidence="9">Cytoplasm</location>
    </subcellularLocation>
</comment>
<evidence type="ECO:0000256" key="6">
    <source>
        <dbReference type="ARBA" id="ARBA00023004"/>
    </source>
</evidence>
<dbReference type="EMBL" id="CP012502">
    <property type="protein sequence ID" value="AOM82575.1"/>
    <property type="molecule type" value="Genomic_DNA"/>
</dbReference>
<comment type="similarity">
    <text evidence="1">Belongs to the anaerobic coproporphyrinogen-III oxidase family. HemW subfamily.</text>
</comment>
<evidence type="ECO:0000313" key="12">
    <source>
        <dbReference type="Proteomes" id="UP000094463"/>
    </source>
</evidence>
<keyword evidence="5 9" id="KW-0479">Metal-binding</keyword>
<keyword evidence="12" id="KW-1185">Reference proteome</keyword>
<dbReference type="InterPro" id="IPR034505">
    <property type="entry name" value="Coproporphyrinogen-III_oxidase"/>
</dbReference>
<dbReference type="CDD" id="cd01335">
    <property type="entry name" value="Radical_SAM"/>
    <property type="match status" value="1"/>
</dbReference>
<dbReference type="InterPro" id="IPR058240">
    <property type="entry name" value="rSAM_sf"/>
</dbReference>
<dbReference type="Pfam" id="PF06969">
    <property type="entry name" value="HemN_C"/>
    <property type="match status" value="1"/>
</dbReference>
<sequence length="380" mass="43146">MASAIYLHIPFCEQICYYCDFNKFFLKNQPVDEYIAALRQEIQMYAAQHHPEEPITSIYIGGGTPTSISTDQLAQVIEGLSGAFPLSPDAEITVEVNPGSCSDEKMAMLKKTGVNRLSIGVQTFDPELLKAINRDHHPIDAKKTVELARSHGINDLSVDLMFGLPNQTMEQWNDTLKQAFELPVTHISAYSLKVEPKTVFYQWERQGRLDRPTEDLEADMYNQLVSGAVNAGFQQYEISNFARGQYQSRHNLVYWNNQEYYGFGAGAHGYLNGERYANHGPLPKYLKAMESRERPTLHEHPVPLHEQKEEFMFMGLRKISGISLEEYQSRYGEQVAETFPGVMDELVKEGLLVMDEDSVRLSSEGKLLGNQVFEKFLLGN</sequence>
<keyword evidence="8 9" id="KW-0143">Chaperone</keyword>
<dbReference type="Proteomes" id="UP000094463">
    <property type="component" value="Chromosome"/>
</dbReference>
<evidence type="ECO:0000256" key="4">
    <source>
        <dbReference type="ARBA" id="ARBA00022691"/>
    </source>
</evidence>
<protein>
    <recommendedName>
        <fullName evidence="2 9">Heme chaperone HemW</fullName>
    </recommendedName>
</protein>
<dbReference type="OrthoDB" id="9808022at2"/>
<dbReference type="InterPro" id="IPR006638">
    <property type="entry name" value="Elp3/MiaA/NifB-like_rSAM"/>
</dbReference>
<evidence type="ECO:0000256" key="5">
    <source>
        <dbReference type="ARBA" id="ARBA00022723"/>
    </source>
</evidence>
<proteinExistence type="inferred from homology"/>
<keyword evidence="6 9" id="KW-0408">Iron</keyword>
<dbReference type="STRING" id="632773.BBEV_1207"/>
<dbReference type="InterPro" id="IPR010723">
    <property type="entry name" value="HemN_C"/>
</dbReference>
<gene>
    <name evidence="11" type="primary">hemN</name>
    <name evidence="11" type="ORF">BBEV_1207</name>
</gene>
<comment type="function">
    <text evidence="9">Probably acts as a heme chaperone, transferring heme to an unknown acceptor. Binds one molecule of heme per monomer, possibly covalently. Binds 1 [4Fe-4S] cluster. The cluster is coordinated with 3 cysteines and an exchangeable S-adenosyl-L-methionine.</text>
</comment>
<dbReference type="Pfam" id="PF04055">
    <property type="entry name" value="Radical_SAM"/>
    <property type="match status" value="1"/>
</dbReference>
<evidence type="ECO:0000313" key="11">
    <source>
        <dbReference type="EMBL" id="AOM82575.1"/>
    </source>
</evidence>
<dbReference type="AlphaFoldDB" id="A0A1D7QUB6"/>
<reference evidence="11 12" key="1">
    <citation type="submission" date="2015-08" db="EMBL/GenBank/DDBJ databases">
        <title>The complete genome sequence of Bacillus beveridgei MLTeJB.</title>
        <authorList>
            <person name="Hanson T.E."/>
            <person name="Mesa C."/>
            <person name="Basesman S.M."/>
            <person name="Oremland R.S."/>
        </authorList>
    </citation>
    <scope>NUCLEOTIDE SEQUENCE [LARGE SCALE GENOMIC DNA]</scope>
    <source>
        <strain evidence="11 12">MLTeJB</strain>
    </source>
</reference>
<keyword evidence="4 9" id="KW-0949">S-adenosyl-L-methionine</keyword>
<dbReference type="SFLD" id="SFLDF00562">
    <property type="entry name" value="HemN-like__clustered_with_heat"/>
    <property type="match status" value="1"/>
</dbReference>
<dbReference type="SFLD" id="SFLDS00029">
    <property type="entry name" value="Radical_SAM"/>
    <property type="match status" value="1"/>
</dbReference>
<evidence type="ECO:0000259" key="10">
    <source>
        <dbReference type="PROSITE" id="PS51918"/>
    </source>
</evidence>
<dbReference type="GO" id="GO:0005737">
    <property type="term" value="C:cytoplasm"/>
    <property type="evidence" value="ECO:0007669"/>
    <property type="project" value="UniProtKB-SubCell"/>
</dbReference>
<keyword evidence="9" id="KW-0004">4Fe-4S</keyword>
<dbReference type="InterPro" id="IPR004559">
    <property type="entry name" value="HemW-like"/>
</dbReference>
<dbReference type="SMART" id="SM00729">
    <property type="entry name" value="Elp3"/>
    <property type="match status" value="1"/>
</dbReference>
<dbReference type="KEGG" id="bbev:BBEV_1207"/>
<dbReference type="PROSITE" id="PS51918">
    <property type="entry name" value="RADICAL_SAM"/>
    <property type="match status" value="1"/>
</dbReference>